<dbReference type="GO" id="GO:0008270">
    <property type="term" value="F:zinc ion binding"/>
    <property type="evidence" value="ECO:0007669"/>
    <property type="project" value="UniProtKB-KW"/>
</dbReference>
<reference evidence="12" key="1">
    <citation type="submission" date="2007-04" db="EMBL/GenBank/DDBJ databases">
        <title>Annotation of Pediculus humanus corporis strain USDA.</title>
        <authorList>
            <person name="Kirkness E."/>
            <person name="Hannick L."/>
            <person name="Hass B."/>
            <person name="Bruggner R."/>
            <person name="Lawson D."/>
            <person name="Bidwell S."/>
            <person name="Joardar V."/>
            <person name="Caler E."/>
            <person name="Walenz B."/>
            <person name="Inman J."/>
            <person name="Schobel S."/>
            <person name="Galinsky K."/>
            <person name="Amedeo P."/>
            <person name="Strausberg R."/>
        </authorList>
    </citation>
    <scope>NUCLEOTIDE SEQUENCE</scope>
    <source>
        <strain evidence="12">USDA</strain>
    </source>
</reference>
<dbReference type="GO" id="GO:0005634">
    <property type="term" value="C:nucleus"/>
    <property type="evidence" value="ECO:0007669"/>
    <property type="project" value="UniProtKB-SubCell"/>
</dbReference>
<evidence type="ECO:0000256" key="10">
    <source>
        <dbReference type="SAM" id="MobiDB-lite"/>
    </source>
</evidence>
<dbReference type="Gene3D" id="3.30.50.10">
    <property type="entry name" value="Erythroid Transcription Factor GATA-1, subunit A"/>
    <property type="match status" value="2"/>
</dbReference>
<dbReference type="STRING" id="121224.E0VI40"/>
<evidence type="ECO:0000256" key="6">
    <source>
        <dbReference type="ARBA" id="ARBA00023125"/>
    </source>
</evidence>
<dbReference type="Proteomes" id="UP000009046">
    <property type="component" value="Unassembled WGS sequence"/>
</dbReference>
<dbReference type="eggNOG" id="KOG1601">
    <property type="taxonomic scope" value="Eukaryota"/>
</dbReference>
<feature type="domain" description="GATA-type" evidence="11">
    <location>
        <begin position="713"/>
        <end position="766"/>
    </location>
</feature>
<feature type="domain" description="GATA-type" evidence="11">
    <location>
        <begin position="641"/>
        <end position="698"/>
    </location>
</feature>
<dbReference type="PANTHER" id="PTHR10071">
    <property type="entry name" value="TRANSCRIPTION FACTOR GATA FAMILY MEMBER"/>
    <property type="match status" value="1"/>
</dbReference>
<dbReference type="InterPro" id="IPR000679">
    <property type="entry name" value="Znf_GATA"/>
</dbReference>
<dbReference type="GO" id="GO:0000978">
    <property type="term" value="F:RNA polymerase II cis-regulatory region sequence-specific DNA binding"/>
    <property type="evidence" value="ECO:0007669"/>
    <property type="project" value="TreeGrafter"/>
</dbReference>
<dbReference type="Pfam" id="PF00320">
    <property type="entry name" value="GATA"/>
    <property type="match status" value="2"/>
</dbReference>
<dbReference type="CTD" id="8237744"/>
<keyword evidence="2" id="KW-0479">Metal-binding</keyword>
<dbReference type="PRINTS" id="PR00619">
    <property type="entry name" value="GATAZNFINGER"/>
</dbReference>
<evidence type="ECO:0000256" key="1">
    <source>
        <dbReference type="ARBA" id="ARBA00004123"/>
    </source>
</evidence>
<evidence type="ECO:0000256" key="9">
    <source>
        <dbReference type="PROSITE-ProRule" id="PRU00094"/>
    </source>
</evidence>
<keyword evidence="6" id="KW-0238">DNA-binding</keyword>
<dbReference type="EnsemblMetazoa" id="PHUM220570-RA">
    <property type="protein sequence ID" value="PHUM220570-PA"/>
    <property type="gene ID" value="PHUM220570"/>
</dbReference>
<dbReference type="GO" id="GO:0045944">
    <property type="term" value="P:positive regulation of transcription by RNA polymerase II"/>
    <property type="evidence" value="ECO:0007669"/>
    <property type="project" value="TreeGrafter"/>
</dbReference>
<evidence type="ECO:0000256" key="3">
    <source>
        <dbReference type="ARBA" id="ARBA00022771"/>
    </source>
</evidence>
<evidence type="ECO:0000256" key="2">
    <source>
        <dbReference type="ARBA" id="ARBA00022723"/>
    </source>
</evidence>
<evidence type="ECO:0000313" key="13">
    <source>
        <dbReference type="EnsemblMetazoa" id="PHUM220570-PA"/>
    </source>
</evidence>
<feature type="region of interest" description="Disordered" evidence="10">
    <location>
        <begin position="134"/>
        <end position="163"/>
    </location>
</feature>
<dbReference type="GO" id="GO:0000122">
    <property type="term" value="P:negative regulation of transcription by RNA polymerase II"/>
    <property type="evidence" value="ECO:0007669"/>
    <property type="project" value="TreeGrafter"/>
</dbReference>
<accession>E0VI40</accession>
<dbReference type="EMBL" id="AAZO01002548">
    <property type="status" value="NOT_ANNOTATED_CDS"/>
    <property type="molecule type" value="Genomic_DNA"/>
</dbReference>
<dbReference type="AlphaFoldDB" id="E0VI40"/>
<keyword evidence="5" id="KW-0805">Transcription regulation</keyword>
<dbReference type="InterPro" id="IPR039355">
    <property type="entry name" value="Transcription_factor_GATA"/>
</dbReference>
<protein>
    <submittedName>
        <fullName evidence="12 13">GATA binding factor-1B, putative</fullName>
    </submittedName>
</protein>
<dbReference type="InParanoid" id="E0VI40"/>
<dbReference type="CDD" id="cd00202">
    <property type="entry name" value="ZnF_GATA"/>
    <property type="match status" value="2"/>
</dbReference>
<dbReference type="PANTHER" id="PTHR10071:SF281">
    <property type="entry name" value="BOX A-BINDING FACTOR-RELATED"/>
    <property type="match status" value="1"/>
</dbReference>
<keyword evidence="14" id="KW-1185">Reference proteome</keyword>
<reference evidence="12" key="2">
    <citation type="submission" date="2007-04" db="EMBL/GenBank/DDBJ databases">
        <title>The genome of the human body louse.</title>
        <authorList>
            <consortium name="The Human Body Louse Genome Consortium"/>
            <person name="Kirkness E."/>
            <person name="Walenz B."/>
            <person name="Hass B."/>
            <person name="Bruggner R."/>
            <person name="Strausberg R."/>
        </authorList>
    </citation>
    <scope>NUCLEOTIDE SEQUENCE</scope>
    <source>
        <strain evidence="12">USDA</strain>
    </source>
</reference>
<dbReference type="PROSITE" id="PS50114">
    <property type="entry name" value="GATA_ZN_FINGER_2"/>
    <property type="match status" value="2"/>
</dbReference>
<dbReference type="InterPro" id="IPR013088">
    <property type="entry name" value="Znf_NHR/GATA"/>
</dbReference>
<evidence type="ECO:0000313" key="14">
    <source>
        <dbReference type="Proteomes" id="UP000009046"/>
    </source>
</evidence>
<feature type="compositionally biased region" description="Low complexity" evidence="10">
    <location>
        <begin position="889"/>
        <end position="907"/>
    </location>
</feature>
<dbReference type="VEuPathDB" id="VectorBase:PHUM220570"/>
<comment type="subcellular location">
    <subcellularLocation>
        <location evidence="1">Nucleus</location>
    </subcellularLocation>
</comment>
<proteinExistence type="predicted"/>
<feature type="region of interest" description="Disordered" evidence="10">
    <location>
        <begin position="690"/>
        <end position="714"/>
    </location>
</feature>
<evidence type="ECO:0000313" key="12">
    <source>
        <dbReference type="EMBL" id="EEB13046.1"/>
    </source>
</evidence>
<evidence type="ECO:0000256" key="4">
    <source>
        <dbReference type="ARBA" id="ARBA00022833"/>
    </source>
</evidence>
<dbReference type="HOGENOM" id="CLU_320119_0_0_1"/>
<reference evidence="13" key="3">
    <citation type="submission" date="2020-05" db="UniProtKB">
        <authorList>
            <consortium name="EnsemblMetazoa"/>
        </authorList>
    </citation>
    <scope>IDENTIFICATION</scope>
    <source>
        <strain evidence="13">USDA</strain>
    </source>
</reference>
<dbReference type="FunFam" id="3.30.50.10:FF:000032">
    <property type="entry name" value="Transcription factor GATA-3"/>
    <property type="match status" value="1"/>
</dbReference>
<sequence length="907" mass="103920">MKYYMDDENMNGKTKIDEEIESDKNYKFKNEQDDDNGLKIIIKQETKNKEQEKQSVITYQNSNKNTMMENVGDKDDNDENKRLWERSGEEEEECKINGDNDMDKRNTEIHIVNCEHQYSKEPNRIMMKSKKFDVKNEGDDGDDDDESQRGTSQRESAIHFNDDLNEQETKVILHSNNQYVHQNKENNVTSFLTTRNISADNYVKEEYRERDDLKEEEEDDEKSYKSHKIMACLPDFQQSYGEAENLKRKNSSRYGEKHSTNYEPKKIMRLDKNPGMASYTIEQNNKSTVHHYPDRDLYINQGIQNVENMEQNNGYSDRLSERGIEFRNIEMRYIENVKVDPSSFSVMTHAERDPMLGDSYSASPKIVSYPIEYQKIPGGEYHVKYEDNNESGHSRRDLEQHNNQLIVKNSNQIIHSDILQSNIPESAPGPTTTYTTLQTVSHPPSNAYNNLYPQNEYHDTYVQKPSNPTPVYEIHRNNEDIYNKTTGEVCYRNKQDMNHGYGSKVPEGPVIGYPGAYITDDGQRLTSIGGPEEVHTEFVIKHDGTTSIIGSNKTIGEQLVLPYDQQHQQSHQSDSNIITFYAPTGTPYQCPVTATNYTTTPNVEYDSYTDGNQHSNSNQINHYSDYIPNSASTSWSPETYINDVKECVNCATCRTPLWRRDDDGHYLCNACGLYNKVNGVNRPLIKANSKKYNSVSSSSNSASPYSESPANNRRTGVECANCRTTNTTLWRRNNTGEPVCNACGLYFKLHGVPRPLSMKKDGIQSRKRKPKTGSINHMMKQQKTHHGRILNIEMEPRMTSRTYPHHLEYNRGSYHPFIMGPVDEQQHIIHSEEHIQAPPSPTLPSSALLNRQISQVPPLDPTTITLHGHNDMITPTGGIISRTHTQDGNNTNNNNNSSSSSSQNYEV</sequence>
<dbReference type="GO" id="GO:0000981">
    <property type="term" value="F:DNA-binding transcription factor activity, RNA polymerase II-specific"/>
    <property type="evidence" value="ECO:0007669"/>
    <property type="project" value="TreeGrafter"/>
</dbReference>
<dbReference type="OrthoDB" id="2162994at2759"/>
<feature type="compositionally biased region" description="Polar residues" evidence="10">
    <location>
        <begin position="55"/>
        <end position="68"/>
    </location>
</feature>
<dbReference type="KEGG" id="phu:Phum_PHUM220570"/>
<evidence type="ECO:0000256" key="8">
    <source>
        <dbReference type="ARBA" id="ARBA00023242"/>
    </source>
</evidence>
<dbReference type="GO" id="GO:0045165">
    <property type="term" value="P:cell fate commitment"/>
    <property type="evidence" value="ECO:0007669"/>
    <property type="project" value="TreeGrafter"/>
</dbReference>
<keyword evidence="4" id="KW-0862">Zinc</keyword>
<organism>
    <name type="scientific">Pediculus humanus subsp. corporis</name>
    <name type="common">Body louse</name>
    <dbReference type="NCBI Taxonomy" id="121224"/>
    <lineage>
        <taxon>Eukaryota</taxon>
        <taxon>Metazoa</taxon>
        <taxon>Ecdysozoa</taxon>
        <taxon>Arthropoda</taxon>
        <taxon>Hexapoda</taxon>
        <taxon>Insecta</taxon>
        <taxon>Pterygota</taxon>
        <taxon>Neoptera</taxon>
        <taxon>Paraneoptera</taxon>
        <taxon>Psocodea</taxon>
        <taxon>Troctomorpha</taxon>
        <taxon>Phthiraptera</taxon>
        <taxon>Anoplura</taxon>
        <taxon>Pediculidae</taxon>
        <taxon>Pediculus</taxon>
    </lineage>
</organism>
<dbReference type="SMART" id="SM00401">
    <property type="entry name" value="ZnF_GATA"/>
    <property type="match status" value="2"/>
</dbReference>
<feature type="compositionally biased region" description="Low complexity" evidence="10">
    <location>
        <begin position="690"/>
        <end position="712"/>
    </location>
</feature>
<keyword evidence="8" id="KW-0539">Nucleus</keyword>
<evidence type="ECO:0000256" key="5">
    <source>
        <dbReference type="ARBA" id="ARBA00023015"/>
    </source>
</evidence>
<dbReference type="RefSeq" id="XP_002425784.1">
    <property type="nucleotide sequence ID" value="XM_002425739.1"/>
</dbReference>
<evidence type="ECO:0000259" key="11">
    <source>
        <dbReference type="PROSITE" id="PS50114"/>
    </source>
</evidence>
<name>E0VI40_PEDHC</name>
<keyword evidence="3 9" id="KW-0863">Zinc-finger</keyword>
<feature type="region of interest" description="Disordered" evidence="10">
    <location>
        <begin position="45"/>
        <end position="101"/>
    </location>
</feature>
<evidence type="ECO:0000256" key="7">
    <source>
        <dbReference type="ARBA" id="ARBA00023163"/>
    </source>
</evidence>
<dbReference type="EMBL" id="DS235184">
    <property type="protein sequence ID" value="EEB13046.1"/>
    <property type="molecule type" value="Genomic_DNA"/>
</dbReference>
<dbReference type="PROSITE" id="PS00344">
    <property type="entry name" value="GATA_ZN_FINGER_1"/>
    <property type="match status" value="2"/>
</dbReference>
<feature type="region of interest" description="Disordered" evidence="10">
    <location>
        <begin position="874"/>
        <end position="907"/>
    </location>
</feature>
<gene>
    <name evidence="13" type="primary">8237744</name>
    <name evidence="12" type="ORF">Phum_PHUM220570</name>
</gene>
<dbReference type="GeneID" id="8237744"/>
<feature type="compositionally biased region" description="Basic and acidic residues" evidence="10">
    <location>
        <begin position="71"/>
        <end position="87"/>
    </location>
</feature>
<dbReference type="SUPFAM" id="SSF57716">
    <property type="entry name" value="Glucocorticoid receptor-like (DNA-binding domain)"/>
    <property type="match status" value="2"/>
</dbReference>
<keyword evidence="7" id="KW-0804">Transcription</keyword>